<dbReference type="RefSeq" id="WP_081150630.1">
    <property type="nucleotide sequence ID" value="NZ_LVYD01000057.1"/>
</dbReference>
<evidence type="ECO:0000313" key="1">
    <source>
        <dbReference type="EMBL" id="OQP61476.1"/>
    </source>
</evidence>
<dbReference type="EMBL" id="LVYD01000057">
    <property type="protein sequence ID" value="OQP61476.1"/>
    <property type="molecule type" value="Genomic_DNA"/>
</dbReference>
<proteinExistence type="predicted"/>
<sequence length="97" mass="10595">MKTGTVLTVLSIPLLICCTTLSPDHIKDHQWLYGGGYRIGDKLQFDNKTFSFHGDTILKSDLPVAVVVMTSGDLLGSNNDITIQSLATGEEGLYHEK</sequence>
<name>A0A1V9FTB0_9BACT</name>
<organism evidence="1 2">
    <name type="scientific">Niastella vici</name>
    <dbReference type="NCBI Taxonomy" id="1703345"/>
    <lineage>
        <taxon>Bacteria</taxon>
        <taxon>Pseudomonadati</taxon>
        <taxon>Bacteroidota</taxon>
        <taxon>Chitinophagia</taxon>
        <taxon>Chitinophagales</taxon>
        <taxon>Chitinophagaceae</taxon>
        <taxon>Niastella</taxon>
    </lineage>
</organism>
<evidence type="ECO:0000313" key="2">
    <source>
        <dbReference type="Proteomes" id="UP000192796"/>
    </source>
</evidence>
<reference evidence="1 2" key="1">
    <citation type="submission" date="2016-03" db="EMBL/GenBank/DDBJ databases">
        <title>Niastella vici sp. nov., isolated from farmland soil.</title>
        <authorList>
            <person name="Chen L."/>
            <person name="Wang D."/>
            <person name="Yang S."/>
            <person name="Wang G."/>
        </authorList>
    </citation>
    <scope>NUCLEOTIDE SEQUENCE [LARGE SCALE GENOMIC DNA]</scope>
    <source>
        <strain evidence="1 2">DJ57</strain>
    </source>
</reference>
<dbReference type="OrthoDB" id="674633at2"/>
<keyword evidence="2" id="KW-1185">Reference proteome</keyword>
<dbReference type="AlphaFoldDB" id="A0A1V9FTB0"/>
<protein>
    <submittedName>
        <fullName evidence="1">Uncharacterized protein</fullName>
    </submittedName>
</protein>
<gene>
    <name evidence="1" type="ORF">A3860_31610</name>
</gene>
<dbReference type="Proteomes" id="UP000192796">
    <property type="component" value="Unassembled WGS sequence"/>
</dbReference>
<accession>A0A1V9FTB0</accession>
<comment type="caution">
    <text evidence="1">The sequence shown here is derived from an EMBL/GenBank/DDBJ whole genome shotgun (WGS) entry which is preliminary data.</text>
</comment>